<reference evidence="1" key="1">
    <citation type="submission" date="2021-02" db="EMBL/GenBank/DDBJ databases">
        <authorList>
            <consortium name="DOE Joint Genome Institute"/>
            <person name="Ahrendt S."/>
            <person name="Looney B.P."/>
            <person name="Miyauchi S."/>
            <person name="Morin E."/>
            <person name="Drula E."/>
            <person name="Courty P.E."/>
            <person name="Chicoki N."/>
            <person name="Fauchery L."/>
            <person name="Kohler A."/>
            <person name="Kuo A."/>
            <person name="Labutti K."/>
            <person name="Pangilinan J."/>
            <person name="Lipzen A."/>
            <person name="Riley R."/>
            <person name="Andreopoulos W."/>
            <person name="He G."/>
            <person name="Johnson J."/>
            <person name="Barry K.W."/>
            <person name="Grigoriev I.V."/>
            <person name="Nagy L."/>
            <person name="Hibbett D."/>
            <person name="Henrissat B."/>
            <person name="Matheny P.B."/>
            <person name="Labbe J."/>
            <person name="Martin F."/>
        </authorList>
    </citation>
    <scope>NUCLEOTIDE SEQUENCE</scope>
    <source>
        <strain evidence="1">EC-137</strain>
    </source>
</reference>
<evidence type="ECO:0000313" key="1">
    <source>
        <dbReference type="EMBL" id="KAI0029046.1"/>
    </source>
</evidence>
<proteinExistence type="predicted"/>
<evidence type="ECO:0000313" key="2">
    <source>
        <dbReference type="Proteomes" id="UP000814128"/>
    </source>
</evidence>
<protein>
    <submittedName>
        <fullName evidence="1">Uncharacterized protein</fullName>
    </submittedName>
</protein>
<organism evidence="1 2">
    <name type="scientific">Vararia minispora EC-137</name>
    <dbReference type="NCBI Taxonomy" id="1314806"/>
    <lineage>
        <taxon>Eukaryota</taxon>
        <taxon>Fungi</taxon>
        <taxon>Dikarya</taxon>
        <taxon>Basidiomycota</taxon>
        <taxon>Agaricomycotina</taxon>
        <taxon>Agaricomycetes</taxon>
        <taxon>Russulales</taxon>
        <taxon>Lachnocladiaceae</taxon>
        <taxon>Vararia</taxon>
    </lineage>
</organism>
<name>A0ACB8QCP1_9AGAM</name>
<dbReference type="EMBL" id="MU273703">
    <property type="protein sequence ID" value="KAI0029046.1"/>
    <property type="molecule type" value="Genomic_DNA"/>
</dbReference>
<keyword evidence="2" id="KW-1185">Reference proteome</keyword>
<sequence>MSNQNTSTKPEIIHAKKPPTYLSINMLLCAEVAALRVLLCVEFNAGPEEVKTLLVKYEMDMESRLEDVERALRRFGLYGRLGTGKTRANREVMEDDSIDAEVGAALRAYSLVQKERMGGKLENIVELDDEDEDAEDSDAYH</sequence>
<reference evidence="1" key="2">
    <citation type="journal article" date="2022" name="New Phytol.">
        <title>Evolutionary transition to the ectomycorrhizal habit in the genomes of a hyperdiverse lineage of mushroom-forming fungi.</title>
        <authorList>
            <person name="Looney B."/>
            <person name="Miyauchi S."/>
            <person name="Morin E."/>
            <person name="Drula E."/>
            <person name="Courty P.E."/>
            <person name="Kohler A."/>
            <person name="Kuo A."/>
            <person name="LaButti K."/>
            <person name="Pangilinan J."/>
            <person name="Lipzen A."/>
            <person name="Riley R."/>
            <person name="Andreopoulos W."/>
            <person name="He G."/>
            <person name="Johnson J."/>
            <person name="Nolan M."/>
            <person name="Tritt A."/>
            <person name="Barry K.W."/>
            <person name="Grigoriev I.V."/>
            <person name="Nagy L.G."/>
            <person name="Hibbett D."/>
            <person name="Henrissat B."/>
            <person name="Matheny P.B."/>
            <person name="Labbe J."/>
            <person name="Martin F.M."/>
        </authorList>
    </citation>
    <scope>NUCLEOTIDE SEQUENCE</scope>
    <source>
        <strain evidence="1">EC-137</strain>
    </source>
</reference>
<comment type="caution">
    <text evidence="1">The sequence shown here is derived from an EMBL/GenBank/DDBJ whole genome shotgun (WGS) entry which is preliminary data.</text>
</comment>
<dbReference type="Proteomes" id="UP000814128">
    <property type="component" value="Unassembled WGS sequence"/>
</dbReference>
<accession>A0ACB8QCP1</accession>
<gene>
    <name evidence="1" type="ORF">K488DRAFT_73292</name>
</gene>